<sequence>MTSFTATPTFAQSATLAQAHDVFSGSELEECKIQVCKQRLAAFIHRNWMIYPSRRALDTIERGLRVLNEVHYLSKSIDNLSIYELRDLLPGDPLSTFTHLQGEYRLVTVMDTIRRLCWDDAWALYSVFLYASGTEDWMHDSNMRRRSQEFVLSPQLWLIEWGLDGLLDPEYDRDMDITERFRDMEEEWLLWEADICLIQVDTLSELTNQLEDWGHDMCVAECRRRVYF</sequence>
<organism evidence="1 2">
    <name type="scientific">Dendryphion nanum</name>
    <dbReference type="NCBI Taxonomy" id="256645"/>
    <lineage>
        <taxon>Eukaryota</taxon>
        <taxon>Fungi</taxon>
        <taxon>Dikarya</taxon>
        <taxon>Ascomycota</taxon>
        <taxon>Pezizomycotina</taxon>
        <taxon>Dothideomycetes</taxon>
        <taxon>Pleosporomycetidae</taxon>
        <taxon>Pleosporales</taxon>
        <taxon>Torulaceae</taxon>
        <taxon>Dendryphion</taxon>
    </lineage>
</organism>
<proteinExistence type="predicted"/>
<evidence type="ECO:0000313" key="1">
    <source>
        <dbReference type="EMBL" id="KAH7135773.1"/>
    </source>
</evidence>
<dbReference type="AlphaFoldDB" id="A0A9P9EE24"/>
<reference evidence="1" key="1">
    <citation type="journal article" date="2021" name="Nat. Commun.">
        <title>Genetic determinants of endophytism in the Arabidopsis root mycobiome.</title>
        <authorList>
            <person name="Mesny F."/>
            <person name="Miyauchi S."/>
            <person name="Thiergart T."/>
            <person name="Pickel B."/>
            <person name="Atanasova L."/>
            <person name="Karlsson M."/>
            <person name="Huettel B."/>
            <person name="Barry K.W."/>
            <person name="Haridas S."/>
            <person name="Chen C."/>
            <person name="Bauer D."/>
            <person name="Andreopoulos W."/>
            <person name="Pangilinan J."/>
            <person name="LaButti K."/>
            <person name="Riley R."/>
            <person name="Lipzen A."/>
            <person name="Clum A."/>
            <person name="Drula E."/>
            <person name="Henrissat B."/>
            <person name="Kohler A."/>
            <person name="Grigoriev I.V."/>
            <person name="Martin F.M."/>
            <person name="Hacquard S."/>
        </authorList>
    </citation>
    <scope>NUCLEOTIDE SEQUENCE</scope>
    <source>
        <strain evidence="1">MPI-CAGE-CH-0243</strain>
    </source>
</reference>
<keyword evidence="2" id="KW-1185">Reference proteome</keyword>
<accession>A0A9P9EE24</accession>
<gene>
    <name evidence="1" type="ORF">B0J11DRAFT_576338</name>
</gene>
<protein>
    <submittedName>
        <fullName evidence="1">Uncharacterized protein</fullName>
    </submittedName>
</protein>
<comment type="caution">
    <text evidence="1">The sequence shown here is derived from an EMBL/GenBank/DDBJ whole genome shotgun (WGS) entry which is preliminary data.</text>
</comment>
<dbReference type="Proteomes" id="UP000700596">
    <property type="component" value="Unassembled WGS sequence"/>
</dbReference>
<name>A0A9P9EE24_9PLEO</name>
<evidence type="ECO:0000313" key="2">
    <source>
        <dbReference type="Proteomes" id="UP000700596"/>
    </source>
</evidence>
<dbReference type="EMBL" id="JAGMWT010000002">
    <property type="protein sequence ID" value="KAH7135773.1"/>
    <property type="molecule type" value="Genomic_DNA"/>
</dbReference>